<feature type="domain" description="Amidohydrolase 3" evidence="1">
    <location>
        <begin position="106"/>
        <end position="391"/>
    </location>
</feature>
<dbReference type="EMBL" id="BMGC01000007">
    <property type="protein sequence ID" value="GGB27238.1"/>
    <property type="molecule type" value="Genomic_DNA"/>
</dbReference>
<dbReference type="Gene3D" id="3.20.20.140">
    <property type="entry name" value="Metal-dependent hydrolases"/>
    <property type="match status" value="1"/>
</dbReference>
<evidence type="ECO:0000259" key="1">
    <source>
        <dbReference type="Pfam" id="PF07969"/>
    </source>
</evidence>
<dbReference type="InterPro" id="IPR052349">
    <property type="entry name" value="Metallo-hydrolase_Enzymes"/>
</dbReference>
<protein>
    <submittedName>
        <fullName evidence="2">Cytosine deaminase</fullName>
    </submittedName>
</protein>
<dbReference type="SUPFAM" id="SSF51556">
    <property type="entry name" value="Metallo-dependent hydrolases"/>
    <property type="match status" value="1"/>
</dbReference>
<dbReference type="PANTHER" id="PTHR32027">
    <property type="entry name" value="CYTOSINE DEAMINASE"/>
    <property type="match status" value="1"/>
</dbReference>
<proteinExistence type="predicted"/>
<accession>A0A916WT45</accession>
<gene>
    <name evidence="2" type="primary">codA</name>
    <name evidence="2" type="ORF">GCM10011489_14220</name>
</gene>
<dbReference type="Proteomes" id="UP000621454">
    <property type="component" value="Unassembled WGS sequence"/>
</dbReference>
<name>A0A916WT45_9ACTN</name>
<dbReference type="Pfam" id="PF07969">
    <property type="entry name" value="Amidohydro_3"/>
    <property type="match status" value="1"/>
</dbReference>
<dbReference type="RefSeq" id="WP_188585902.1">
    <property type="nucleotide sequence ID" value="NZ_BMGC01000007.1"/>
</dbReference>
<dbReference type="InterPro" id="IPR011059">
    <property type="entry name" value="Metal-dep_hydrolase_composite"/>
</dbReference>
<dbReference type="AlphaFoldDB" id="A0A916WT45"/>
<keyword evidence="3" id="KW-1185">Reference proteome</keyword>
<sequence length="434" mass="45562">MYHSLPATTLAGVVGATTPDSQVVDATFGRGDDGDVVVTRITPHDRQHTAPVSDRPGWLDLRGHVVVAAAAEPHAHLDKALSWPVISPPTGDLRAAVQAWHRATPGLDEDSFRDRARTAALMMLRNGITAVRTHVDIITSGEPTAADHDPVRAIRAVDQVRRELAGLMHIEIVALAPVDCPVELIEQSLDAGADIVGGAPHLADTPAENVTKLVDIAVRRGVGVDLHTDEFLLGDELTISEFARLVTDWPAERTRTAGHCCALGTLSESTLRPLAQILADARIGVVALPITNLYLQGREPRSRGLRGIAPIDELRAAGVTVAAGADNIRDPFNPVGRADPLETASLLITAAHQNPDTAIDLVTNSARSVMGLPPAGLTVGARADLLAVAGADLVEIIGAAPADRSVISNGVLVSRSETRHQMAAIPTPSASVPS</sequence>
<dbReference type="InterPro" id="IPR013108">
    <property type="entry name" value="Amidohydro_3"/>
</dbReference>
<reference evidence="2" key="2">
    <citation type="submission" date="2020-09" db="EMBL/GenBank/DDBJ databases">
        <authorList>
            <person name="Sun Q."/>
            <person name="Zhou Y."/>
        </authorList>
    </citation>
    <scope>NUCLEOTIDE SEQUENCE</scope>
    <source>
        <strain evidence="2">CGMCC 1.12827</strain>
    </source>
</reference>
<dbReference type="PANTHER" id="PTHR32027:SF9">
    <property type="entry name" value="BLL3847 PROTEIN"/>
    <property type="match status" value="1"/>
</dbReference>
<dbReference type="InterPro" id="IPR032466">
    <property type="entry name" value="Metal_Hydrolase"/>
</dbReference>
<dbReference type="Gene3D" id="2.30.40.10">
    <property type="entry name" value="Urease, subunit C, domain 1"/>
    <property type="match status" value="1"/>
</dbReference>
<evidence type="ECO:0000313" key="2">
    <source>
        <dbReference type="EMBL" id="GGB27238.1"/>
    </source>
</evidence>
<organism evidence="2 3">
    <name type="scientific">Gordonia jinhuaensis</name>
    <dbReference type="NCBI Taxonomy" id="1517702"/>
    <lineage>
        <taxon>Bacteria</taxon>
        <taxon>Bacillati</taxon>
        <taxon>Actinomycetota</taxon>
        <taxon>Actinomycetes</taxon>
        <taxon>Mycobacteriales</taxon>
        <taxon>Gordoniaceae</taxon>
        <taxon>Gordonia</taxon>
    </lineage>
</organism>
<reference evidence="2" key="1">
    <citation type="journal article" date="2014" name="Int. J. Syst. Evol. Microbiol.">
        <title>Complete genome sequence of Corynebacterium casei LMG S-19264T (=DSM 44701T), isolated from a smear-ripened cheese.</title>
        <authorList>
            <consortium name="US DOE Joint Genome Institute (JGI-PGF)"/>
            <person name="Walter F."/>
            <person name="Albersmeier A."/>
            <person name="Kalinowski J."/>
            <person name="Ruckert C."/>
        </authorList>
    </citation>
    <scope>NUCLEOTIDE SEQUENCE</scope>
    <source>
        <strain evidence="2">CGMCC 1.12827</strain>
    </source>
</reference>
<dbReference type="GO" id="GO:0016814">
    <property type="term" value="F:hydrolase activity, acting on carbon-nitrogen (but not peptide) bonds, in cyclic amidines"/>
    <property type="evidence" value="ECO:0007669"/>
    <property type="project" value="TreeGrafter"/>
</dbReference>
<evidence type="ECO:0000313" key="3">
    <source>
        <dbReference type="Proteomes" id="UP000621454"/>
    </source>
</evidence>
<comment type="caution">
    <text evidence="2">The sequence shown here is derived from an EMBL/GenBank/DDBJ whole genome shotgun (WGS) entry which is preliminary data.</text>
</comment>